<evidence type="ECO:0000313" key="4">
    <source>
        <dbReference type="EMBL" id="CAH1792225.1"/>
    </source>
</evidence>
<dbReference type="Gene3D" id="3.40.50.720">
    <property type="entry name" value="NAD(P)-binding Rossmann-like Domain"/>
    <property type="match status" value="1"/>
</dbReference>
<evidence type="ECO:0000256" key="2">
    <source>
        <dbReference type="RuleBase" id="RU004475"/>
    </source>
</evidence>
<sequence>MGRPGRHEHRASHGRNSSFPKMLNETPRGDVVLVTGGCGFLGKHLVKLVAERGENVAEIRVLDIQQKPDDLNLGFDGKMAGIELKYFQGDIRNKGKIQEAFTGVNAVIHCASIIDTGNLPDHEVMDSINVKGTSNVLESCIEQGVEYLIYTGTSELGRSWDPILGADEDDVDQSQTRDDLILNGYARTKSKAEREALAANGTILHNGKTMKTISLRPCGIYGEGDSKYITVIMKIGKSVGILPILGSAEVKMQRVYVGNVAWAHVCTLNTIRKEENISGTSYIITDDSPVCNNFLWAKPFLEAHKVKLLNIEIPLLFLYFFWSIIEWFTILISPVLKIRMPSSKNELVMACTTCYYNGDKARRQLKYKPLYSAQHCYQRAYEYYTNLEL</sequence>
<dbReference type="FunFam" id="3.40.50.720:FF:000495">
    <property type="entry name" value="3 hydroxysteroid dehydrogenase, putative"/>
    <property type="match status" value="1"/>
</dbReference>
<dbReference type="AlphaFoldDB" id="A0A8J1U0L5"/>
<dbReference type="GO" id="GO:0006694">
    <property type="term" value="P:steroid biosynthetic process"/>
    <property type="evidence" value="ECO:0007669"/>
    <property type="project" value="InterPro"/>
</dbReference>
<dbReference type="SUPFAM" id="SSF51735">
    <property type="entry name" value="NAD(P)-binding Rossmann-fold domains"/>
    <property type="match status" value="1"/>
</dbReference>
<keyword evidence="1 2" id="KW-0560">Oxidoreductase</keyword>
<dbReference type="InterPro" id="IPR036291">
    <property type="entry name" value="NAD(P)-bd_dom_sf"/>
</dbReference>
<keyword evidence="2" id="KW-1133">Transmembrane helix</keyword>
<dbReference type="EMBL" id="CAIIXF020000008">
    <property type="protein sequence ID" value="CAH1792225.1"/>
    <property type="molecule type" value="Genomic_DNA"/>
</dbReference>
<keyword evidence="2" id="KW-0472">Membrane</keyword>
<dbReference type="PANTHER" id="PTHR10366:SF853">
    <property type="entry name" value="GH25466P"/>
    <property type="match status" value="1"/>
</dbReference>
<dbReference type="InterPro" id="IPR050425">
    <property type="entry name" value="NAD(P)_dehydrat-like"/>
</dbReference>
<evidence type="ECO:0000256" key="3">
    <source>
        <dbReference type="SAM" id="MobiDB-lite"/>
    </source>
</evidence>
<dbReference type="Proteomes" id="UP000749559">
    <property type="component" value="Unassembled WGS sequence"/>
</dbReference>
<accession>A0A8J1U0L5</accession>
<comment type="caution">
    <text evidence="4">The sequence shown here is derived from an EMBL/GenBank/DDBJ whole genome shotgun (WGS) entry which is preliminary data.</text>
</comment>
<protein>
    <submittedName>
        <fullName evidence="4">Uncharacterized protein</fullName>
    </submittedName>
</protein>
<keyword evidence="2" id="KW-0812">Transmembrane</keyword>
<keyword evidence="5" id="KW-1185">Reference proteome</keyword>
<dbReference type="GO" id="GO:0016616">
    <property type="term" value="F:oxidoreductase activity, acting on the CH-OH group of donors, NAD or NADP as acceptor"/>
    <property type="evidence" value="ECO:0007669"/>
    <property type="project" value="InterPro"/>
</dbReference>
<evidence type="ECO:0000313" key="5">
    <source>
        <dbReference type="Proteomes" id="UP000749559"/>
    </source>
</evidence>
<dbReference type="Pfam" id="PF01073">
    <property type="entry name" value="3Beta_HSD"/>
    <property type="match status" value="1"/>
</dbReference>
<dbReference type="PANTHER" id="PTHR10366">
    <property type="entry name" value="NAD DEPENDENT EPIMERASE/DEHYDRATASE"/>
    <property type="match status" value="1"/>
</dbReference>
<dbReference type="InterPro" id="IPR002225">
    <property type="entry name" value="3Beta_OHSteriod_DH/Estase"/>
</dbReference>
<gene>
    <name evidence="4" type="ORF">OFUS_LOCUS17226</name>
</gene>
<feature type="transmembrane region" description="Helical" evidence="2">
    <location>
        <begin position="316"/>
        <end position="336"/>
    </location>
</feature>
<name>A0A8J1U0L5_OWEFU</name>
<reference evidence="4" key="1">
    <citation type="submission" date="2022-03" db="EMBL/GenBank/DDBJ databases">
        <authorList>
            <person name="Martin C."/>
        </authorList>
    </citation>
    <scope>NUCLEOTIDE SEQUENCE</scope>
</reference>
<comment type="similarity">
    <text evidence="2">Belongs to the 3-beta-HSD family.</text>
</comment>
<organism evidence="4 5">
    <name type="scientific">Owenia fusiformis</name>
    <name type="common">Polychaete worm</name>
    <dbReference type="NCBI Taxonomy" id="6347"/>
    <lineage>
        <taxon>Eukaryota</taxon>
        <taxon>Metazoa</taxon>
        <taxon>Spiralia</taxon>
        <taxon>Lophotrochozoa</taxon>
        <taxon>Annelida</taxon>
        <taxon>Polychaeta</taxon>
        <taxon>Sedentaria</taxon>
        <taxon>Canalipalpata</taxon>
        <taxon>Sabellida</taxon>
        <taxon>Oweniida</taxon>
        <taxon>Oweniidae</taxon>
        <taxon>Owenia</taxon>
    </lineage>
</organism>
<proteinExistence type="inferred from homology"/>
<feature type="region of interest" description="Disordered" evidence="3">
    <location>
        <begin position="1"/>
        <end position="23"/>
    </location>
</feature>
<dbReference type="OrthoDB" id="10262413at2759"/>
<feature type="compositionally biased region" description="Basic residues" evidence="3">
    <location>
        <begin position="1"/>
        <end position="13"/>
    </location>
</feature>
<evidence type="ECO:0000256" key="1">
    <source>
        <dbReference type="ARBA" id="ARBA00023002"/>
    </source>
</evidence>